<keyword evidence="1" id="KW-0812">Transmembrane</keyword>
<gene>
    <name evidence="2" type="primary">39</name>
    <name evidence="2" type="ORF">PBI_121Q_39</name>
</gene>
<evidence type="ECO:0000256" key="1">
    <source>
        <dbReference type="SAM" id="Phobius"/>
    </source>
</evidence>
<dbReference type="GeneID" id="22111079"/>
<dbReference type="KEGG" id="vg:22111079"/>
<keyword evidence="1" id="KW-0472">Membrane</keyword>
<dbReference type="Proteomes" id="UP000029889">
    <property type="component" value="Segment"/>
</dbReference>
<keyword evidence="3" id="KW-1185">Reference proteome</keyword>
<name>A0A097EWZ9_9CAUD</name>
<organism evidence="2 3">
    <name type="scientific">Escherichia phage 121Q</name>
    <dbReference type="NCBI Taxonomy" id="1555202"/>
    <lineage>
        <taxon>Viruses</taxon>
        <taxon>Duplodnaviria</taxon>
        <taxon>Heunggongvirae</taxon>
        <taxon>Uroviricota</taxon>
        <taxon>Caudoviricetes</taxon>
        <taxon>Asteriusvirus</taxon>
        <taxon>Asteriusvirus av121Q</taxon>
    </lineage>
</organism>
<reference evidence="2 3" key="1">
    <citation type="submission" date="2014-09" db="EMBL/GenBank/DDBJ databases">
        <authorList>
            <person name="Lapin J.S."/>
            <person name="Pope W.H."/>
            <person name="Hua J."/>
            <person name="Ford M.E."/>
            <person name="Conway J.F."/>
            <person name="Hatfull G.F."/>
            <person name="Hendrix R.W."/>
        </authorList>
    </citation>
    <scope>NUCLEOTIDE SEQUENCE [LARGE SCALE GENOMIC DNA]</scope>
</reference>
<sequence>MSTQKRIYYSILRVLIVCSCITLSIFLFLNRSQIENRITKSVIPSIEQYFFKSSLELDKVNESFAKIISKHSDISTVVLYKFVPDEDTKMYKGQVRTSSKRSLWS</sequence>
<dbReference type="RefSeq" id="YP_009101633.1">
    <property type="nucleotide sequence ID" value="NC_025447.1"/>
</dbReference>
<proteinExistence type="predicted"/>
<feature type="transmembrane region" description="Helical" evidence="1">
    <location>
        <begin position="7"/>
        <end position="29"/>
    </location>
</feature>
<dbReference type="EMBL" id="KM507819">
    <property type="protein sequence ID" value="AIT13936.1"/>
    <property type="molecule type" value="Genomic_DNA"/>
</dbReference>
<protein>
    <submittedName>
        <fullName evidence="2">Structural protein</fullName>
    </submittedName>
</protein>
<accession>A0A097EWZ9</accession>
<evidence type="ECO:0000313" key="2">
    <source>
        <dbReference type="EMBL" id="AIT13936.1"/>
    </source>
</evidence>
<keyword evidence="1" id="KW-1133">Transmembrane helix</keyword>
<evidence type="ECO:0000313" key="3">
    <source>
        <dbReference type="Proteomes" id="UP000029889"/>
    </source>
</evidence>